<evidence type="ECO:0000256" key="3">
    <source>
        <dbReference type="ARBA" id="ARBA00022490"/>
    </source>
</evidence>
<evidence type="ECO:0000313" key="7">
    <source>
        <dbReference type="Proteomes" id="UP000815677"/>
    </source>
</evidence>
<dbReference type="InterPro" id="IPR001180">
    <property type="entry name" value="CNH_dom"/>
</dbReference>
<dbReference type="EMBL" id="DF849829">
    <property type="protein sequence ID" value="GAT59177.1"/>
    <property type="molecule type" value="Genomic_DNA"/>
</dbReference>
<dbReference type="Pfam" id="PF00780">
    <property type="entry name" value="CNH"/>
    <property type="match status" value="1"/>
</dbReference>
<sequence>MSTAPAPPDVPPFQIQTLIAGVKNARCGCALGSEIYIGCDNGQLIRFALQAESPDKLESYREMSRQNLPGDKPVDEIVVLPSLYRALVFSDHQIHFYTLPTLDPVPLSVIKPLRHVQAFAVDHAQLKRPVPPPSAPISSLEPVDFCVIKRSSIALYSLRDRLFYQKEIPLPNGGTLARRCGQYLCIADKTQYNIVDLANAQLIELMPISQAPVPFNGAPGICVTNDQPTAAEFLILSWTGASTLGVFINNAGDPVRGTLEWPDHPRSVVLDGPYIAALLPNRTIEIHSLETQTIQQVVSAPHDDAEARIMLSAALNAYLVPSTQKADKMRKVKISLLRPQTT</sequence>
<organism evidence="6 7">
    <name type="scientific">Mycena chlorophos</name>
    <name type="common">Agaric fungus</name>
    <name type="synonym">Agaricus chlorophos</name>
    <dbReference type="NCBI Taxonomy" id="658473"/>
    <lineage>
        <taxon>Eukaryota</taxon>
        <taxon>Fungi</taxon>
        <taxon>Dikarya</taxon>
        <taxon>Basidiomycota</taxon>
        <taxon>Agaricomycotina</taxon>
        <taxon>Agaricomycetes</taxon>
        <taxon>Agaricomycetidae</taxon>
        <taxon>Agaricales</taxon>
        <taxon>Marasmiineae</taxon>
        <taxon>Mycenaceae</taxon>
        <taxon>Mycena</taxon>
    </lineage>
</organism>
<keyword evidence="7" id="KW-1185">Reference proteome</keyword>
<reference evidence="6" key="1">
    <citation type="submission" date="2014-09" db="EMBL/GenBank/DDBJ databases">
        <title>Genome sequence of the luminous mushroom Mycena chlorophos for searching fungal bioluminescence genes.</title>
        <authorList>
            <person name="Tanaka Y."/>
            <person name="Kasuga D."/>
            <person name="Oba Y."/>
            <person name="Hase S."/>
            <person name="Sato K."/>
            <person name="Oba Y."/>
            <person name="Sakakibara Y."/>
        </authorList>
    </citation>
    <scope>NUCLEOTIDE SEQUENCE</scope>
</reference>
<dbReference type="PANTHER" id="PTHR12894:SF27">
    <property type="entry name" value="TRANSFORMING GROWTH FACTOR-BETA RECEPTOR-ASSOCIATED PROTEIN 1"/>
    <property type="match status" value="1"/>
</dbReference>
<evidence type="ECO:0000256" key="4">
    <source>
        <dbReference type="ARBA" id="ARBA00022927"/>
    </source>
</evidence>
<dbReference type="Proteomes" id="UP000815677">
    <property type="component" value="Unassembled WGS sequence"/>
</dbReference>
<dbReference type="InterPro" id="IPR032914">
    <property type="entry name" value="Vam6/VPS39/TRAP1"/>
</dbReference>
<proteinExistence type="predicted"/>
<keyword evidence="4" id="KW-0653">Protein transport</keyword>
<feature type="domain" description="CNH" evidence="5">
    <location>
        <begin position="22"/>
        <end position="313"/>
    </location>
</feature>
<dbReference type="SUPFAM" id="SSF75011">
    <property type="entry name" value="3-carboxy-cis,cis-mucoante lactonizing enzyme"/>
    <property type="match status" value="1"/>
</dbReference>
<evidence type="ECO:0000313" key="6">
    <source>
        <dbReference type="EMBL" id="GAT59177.1"/>
    </source>
</evidence>
<dbReference type="PROSITE" id="PS50219">
    <property type="entry name" value="CNH"/>
    <property type="match status" value="1"/>
</dbReference>
<accession>A0ABQ0M7G8</accession>
<name>A0ABQ0M7G8_MYCCL</name>
<keyword evidence="2" id="KW-0813">Transport</keyword>
<keyword evidence="3" id="KW-0963">Cytoplasm</keyword>
<gene>
    <name evidence="6" type="ORF">MCHLO_15510</name>
</gene>
<evidence type="ECO:0000259" key="5">
    <source>
        <dbReference type="PROSITE" id="PS50219"/>
    </source>
</evidence>
<protein>
    <recommendedName>
        <fullName evidence="5">CNH domain-containing protein</fullName>
    </recommendedName>
</protein>
<evidence type="ECO:0000256" key="1">
    <source>
        <dbReference type="ARBA" id="ARBA00004496"/>
    </source>
</evidence>
<dbReference type="PANTHER" id="PTHR12894">
    <property type="entry name" value="CNH DOMAIN CONTAINING"/>
    <property type="match status" value="1"/>
</dbReference>
<evidence type="ECO:0000256" key="2">
    <source>
        <dbReference type="ARBA" id="ARBA00022448"/>
    </source>
</evidence>
<comment type="subcellular location">
    <subcellularLocation>
        <location evidence="1">Cytoplasm</location>
    </subcellularLocation>
</comment>